<organism evidence="1">
    <name type="scientific">Oikopleura dioica</name>
    <name type="common">Tunicate</name>
    <dbReference type="NCBI Taxonomy" id="34765"/>
    <lineage>
        <taxon>Eukaryota</taxon>
        <taxon>Metazoa</taxon>
        <taxon>Chordata</taxon>
        <taxon>Tunicata</taxon>
        <taxon>Appendicularia</taxon>
        <taxon>Copelata</taxon>
        <taxon>Oikopleuridae</taxon>
        <taxon>Oikopleura</taxon>
    </lineage>
</organism>
<name>E4XPQ8_OIKDI</name>
<dbReference type="Gene3D" id="3.40.50.11350">
    <property type="match status" value="1"/>
</dbReference>
<gene>
    <name evidence="1" type="ORF">GSOID_T00017184001</name>
</gene>
<accession>E4XPQ8</accession>
<keyword evidence="2" id="KW-1185">Reference proteome</keyword>
<protein>
    <recommendedName>
        <fullName evidence="3">Peptide-O-fucosyltransferase</fullName>
    </recommendedName>
</protein>
<dbReference type="InParanoid" id="E4XPQ8"/>
<proteinExistence type="predicted"/>
<dbReference type="CDD" id="cd11296">
    <property type="entry name" value="O-FucT_like"/>
    <property type="match status" value="1"/>
</dbReference>
<evidence type="ECO:0000313" key="1">
    <source>
        <dbReference type="EMBL" id="CBY11846.1"/>
    </source>
</evidence>
<dbReference type="EMBL" id="FN653095">
    <property type="protein sequence ID" value="CBY11846.1"/>
    <property type="molecule type" value="Genomic_DNA"/>
</dbReference>
<dbReference type="Proteomes" id="UP000001307">
    <property type="component" value="Unassembled WGS sequence"/>
</dbReference>
<dbReference type="AlphaFoldDB" id="E4XPQ8"/>
<reference evidence="1" key="1">
    <citation type="journal article" date="2010" name="Science">
        <title>Plasticity of animal genome architecture unmasked by rapid evolution of a pelagic tunicate.</title>
        <authorList>
            <person name="Denoeud F."/>
            <person name="Henriet S."/>
            <person name="Mungpakdee S."/>
            <person name="Aury J.M."/>
            <person name="Da Silva C."/>
            <person name="Brinkmann H."/>
            <person name="Mikhaleva J."/>
            <person name="Olsen L.C."/>
            <person name="Jubin C."/>
            <person name="Canestro C."/>
            <person name="Bouquet J.M."/>
            <person name="Danks G."/>
            <person name="Poulain J."/>
            <person name="Campsteijn C."/>
            <person name="Adamski M."/>
            <person name="Cross I."/>
            <person name="Yadetie F."/>
            <person name="Muffato M."/>
            <person name="Louis A."/>
            <person name="Butcher S."/>
            <person name="Tsagkogeorga G."/>
            <person name="Konrad A."/>
            <person name="Singh S."/>
            <person name="Jensen M.F."/>
            <person name="Cong E.H."/>
            <person name="Eikeseth-Otteraa H."/>
            <person name="Noel B."/>
            <person name="Anthouard V."/>
            <person name="Porcel B.M."/>
            <person name="Kachouri-Lafond R."/>
            <person name="Nishino A."/>
            <person name="Ugolini M."/>
            <person name="Chourrout P."/>
            <person name="Nishida H."/>
            <person name="Aasland R."/>
            <person name="Huzurbazar S."/>
            <person name="Westhof E."/>
            <person name="Delsuc F."/>
            <person name="Lehrach H."/>
            <person name="Reinhardt R."/>
            <person name="Weissenbach J."/>
            <person name="Roy S.W."/>
            <person name="Artiguenave F."/>
            <person name="Postlethwait J.H."/>
            <person name="Manak J.R."/>
            <person name="Thompson E.M."/>
            <person name="Jaillon O."/>
            <person name="Du Pasquier L."/>
            <person name="Boudinot P."/>
            <person name="Liberles D.A."/>
            <person name="Volff J.N."/>
            <person name="Philippe H."/>
            <person name="Lenhard B."/>
            <person name="Roest Crollius H."/>
            <person name="Wincker P."/>
            <person name="Chourrout D."/>
        </authorList>
    </citation>
    <scope>NUCLEOTIDE SEQUENCE [LARGE SCALE GENOMIC DNA]</scope>
</reference>
<evidence type="ECO:0008006" key="3">
    <source>
        <dbReference type="Google" id="ProtNLM"/>
    </source>
</evidence>
<evidence type="ECO:0000313" key="2">
    <source>
        <dbReference type="Proteomes" id="UP000001307"/>
    </source>
</evidence>
<sequence>MGCRTQAESSKVDLVNPKNDFQKDISNQFSGFDDINCVMLKQPFGIISWDRLARDRLRASDLYDFEFIDMILEVIRSTRRSQKIQKICNEFLESKSITHFAALHWRYDVKDWLNLNTKNQQRTDTVGKIKSIRADPTEFSQKVIAEMKKIEATTILLFSPPSDYSFLQNLTNSLQKIQPTIQIIQEKEIAEFSQSKLDKKYFDTQLSLISQELAFSSDFYFYSNPSTWSANVVLERLAANVFGERMILDFV</sequence>